<accession>A0A6J4H3E1</accession>
<protein>
    <submittedName>
        <fullName evidence="2">Uncharacterized protein</fullName>
    </submittedName>
</protein>
<reference evidence="2" key="1">
    <citation type="submission" date="2020-02" db="EMBL/GenBank/DDBJ databases">
        <authorList>
            <person name="Meier V. D."/>
        </authorList>
    </citation>
    <scope>NUCLEOTIDE SEQUENCE</scope>
    <source>
        <strain evidence="2">AVDCRST_MAG08</strain>
    </source>
</reference>
<evidence type="ECO:0000256" key="1">
    <source>
        <dbReference type="SAM" id="MobiDB-lite"/>
    </source>
</evidence>
<feature type="non-terminal residue" evidence="2">
    <location>
        <position position="1"/>
    </location>
</feature>
<feature type="non-terminal residue" evidence="2">
    <location>
        <position position="79"/>
    </location>
</feature>
<organism evidence="2">
    <name type="scientific">uncultured Acetobacteraceae bacterium</name>
    <dbReference type="NCBI Taxonomy" id="169975"/>
    <lineage>
        <taxon>Bacteria</taxon>
        <taxon>Pseudomonadati</taxon>
        <taxon>Pseudomonadota</taxon>
        <taxon>Alphaproteobacteria</taxon>
        <taxon>Acetobacterales</taxon>
        <taxon>Acetobacteraceae</taxon>
        <taxon>environmental samples</taxon>
    </lineage>
</organism>
<proteinExistence type="predicted"/>
<evidence type="ECO:0000313" key="2">
    <source>
        <dbReference type="EMBL" id="CAA9213244.1"/>
    </source>
</evidence>
<dbReference type="AlphaFoldDB" id="A0A6J4H3E1"/>
<name>A0A6J4H3E1_9PROT</name>
<feature type="compositionally biased region" description="Basic residues" evidence="1">
    <location>
        <begin position="44"/>
        <end position="53"/>
    </location>
</feature>
<dbReference type="EMBL" id="CADCTG010000022">
    <property type="protein sequence ID" value="CAA9213244.1"/>
    <property type="molecule type" value="Genomic_DNA"/>
</dbReference>
<sequence length="79" mass="8794">CAAWPGRCPRTARPAGRWTTCRRGSSRSCRGRWTRRSGGSPWRSWRRRTRRRPGTASGWRWAGGATGGPAPTTIPSEGR</sequence>
<gene>
    <name evidence="2" type="ORF">AVDCRST_MAG08-189</name>
</gene>
<feature type="region of interest" description="Disordered" evidence="1">
    <location>
        <begin position="29"/>
        <end position="79"/>
    </location>
</feature>
<feature type="compositionally biased region" description="Low complexity" evidence="1">
    <location>
        <begin position="54"/>
        <end position="73"/>
    </location>
</feature>